<reference evidence="1 2" key="1">
    <citation type="submission" date="2013-01" db="EMBL/GenBank/DDBJ databases">
        <title>The Genome Sequence of Clostridium clostridioforme 90A8.</title>
        <authorList>
            <consortium name="The Broad Institute Genome Sequencing Platform"/>
            <person name="Earl A."/>
            <person name="Ward D."/>
            <person name="Feldgarden M."/>
            <person name="Gevers D."/>
            <person name="Courvalin P."/>
            <person name="Lambert T."/>
            <person name="Walker B."/>
            <person name="Young S.K."/>
            <person name="Zeng Q."/>
            <person name="Gargeya S."/>
            <person name="Fitzgerald M."/>
            <person name="Haas B."/>
            <person name="Abouelleil A."/>
            <person name="Alvarado L."/>
            <person name="Arachchi H.M."/>
            <person name="Berlin A.M."/>
            <person name="Chapman S.B."/>
            <person name="Dewar J."/>
            <person name="Goldberg J."/>
            <person name="Griggs A."/>
            <person name="Gujja S."/>
            <person name="Hansen M."/>
            <person name="Howarth C."/>
            <person name="Imamovic A."/>
            <person name="Larimer J."/>
            <person name="McCowan C."/>
            <person name="Murphy C."/>
            <person name="Neiman D."/>
            <person name="Pearson M."/>
            <person name="Priest M."/>
            <person name="Roberts A."/>
            <person name="Saif S."/>
            <person name="Shea T."/>
            <person name="Sisk P."/>
            <person name="Sykes S."/>
            <person name="Wortman J."/>
            <person name="Nusbaum C."/>
            <person name="Birren B."/>
        </authorList>
    </citation>
    <scope>NUCLEOTIDE SEQUENCE [LARGE SCALE GENOMIC DNA]</scope>
    <source>
        <strain evidence="1 2">90A8</strain>
    </source>
</reference>
<dbReference type="PROSITE" id="PS51197">
    <property type="entry name" value="HTH_RRF2_2"/>
    <property type="match status" value="1"/>
</dbReference>
<gene>
    <name evidence="1" type="ORF">HMPREF1090_02197</name>
</gene>
<dbReference type="GeneID" id="57960007"/>
<sequence length="145" mass="15589">MTSEFTIAVHALVFLNHKGAVFSSEGLAANVCTNAARIRKVMAKLKKADLVKTKEGVDGGYLFHRDSRDVNLSMVAEALDTPFVAASWKSGNPHMACLISSGMAGIMDELYGELNQCCQAYLEKVTIADLDSKIFTGTPKTVTAT</sequence>
<comment type="caution">
    <text evidence="1">The sequence shown here is derived from an EMBL/GenBank/DDBJ whole genome shotgun (WGS) entry which is preliminary data.</text>
</comment>
<dbReference type="Gene3D" id="1.10.10.10">
    <property type="entry name" value="Winged helix-like DNA-binding domain superfamily/Winged helix DNA-binding domain"/>
    <property type="match status" value="1"/>
</dbReference>
<name>A0A0E2HC34_9FIRM</name>
<dbReference type="InterPro" id="IPR036388">
    <property type="entry name" value="WH-like_DNA-bd_sf"/>
</dbReference>
<dbReference type="SUPFAM" id="SSF46785">
    <property type="entry name" value="Winged helix' DNA-binding domain"/>
    <property type="match status" value="1"/>
</dbReference>
<organism evidence="1 2">
    <name type="scientific">[Clostridium] clostridioforme 90A8</name>
    <dbReference type="NCBI Taxonomy" id="999408"/>
    <lineage>
        <taxon>Bacteria</taxon>
        <taxon>Bacillati</taxon>
        <taxon>Bacillota</taxon>
        <taxon>Clostridia</taxon>
        <taxon>Lachnospirales</taxon>
        <taxon>Lachnospiraceae</taxon>
        <taxon>Enterocloster</taxon>
    </lineage>
</organism>
<dbReference type="Pfam" id="PF02082">
    <property type="entry name" value="Rrf2"/>
    <property type="match status" value="1"/>
</dbReference>
<proteinExistence type="predicted"/>
<dbReference type="EMBL" id="AGYR01000022">
    <property type="protein sequence ID" value="ENZ15624.1"/>
    <property type="molecule type" value="Genomic_DNA"/>
</dbReference>
<dbReference type="RefSeq" id="WP_002583456.1">
    <property type="nucleotide sequence ID" value="NZ_KB851020.1"/>
</dbReference>
<dbReference type="InterPro" id="IPR000944">
    <property type="entry name" value="Tscrpt_reg_Rrf2"/>
</dbReference>
<evidence type="ECO:0000313" key="2">
    <source>
        <dbReference type="Proteomes" id="UP000013085"/>
    </source>
</evidence>
<dbReference type="GO" id="GO:0003700">
    <property type="term" value="F:DNA-binding transcription factor activity"/>
    <property type="evidence" value="ECO:0007669"/>
    <property type="project" value="TreeGrafter"/>
</dbReference>
<protein>
    <submittedName>
        <fullName evidence="1">Rrf2 family protein</fullName>
    </submittedName>
</protein>
<dbReference type="GO" id="GO:0005829">
    <property type="term" value="C:cytosol"/>
    <property type="evidence" value="ECO:0007669"/>
    <property type="project" value="TreeGrafter"/>
</dbReference>
<dbReference type="PANTHER" id="PTHR33221:SF15">
    <property type="entry name" value="HTH-TYPE TRANSCRIPTIONAL REGULATOR YWGB-RELATED"/>
    <property type="match status" value="1"/>
</dbReference>
<dbReference type="PATRIC" id="fig|999408.3.peg.2359"/>
<dbReference type="InterPro" id="IPR036390">
    <property type="entry name" value="WH_DNA-bd_sf"/>
</dbReference>
<evidence type="ECO:0000313" key="1">
    <source>
        <dbReference type="EMBL" id="ENZ15624.1"/>
    </source>
</evidence>
<dbReference type="Proteomes" id="UP000013085">
    <property type="component" value="Unassembled WGS sequence"/>
</dbReference>
<dbReference type="PANTHER" id="PTHR33221">
    <property type="entry name" value="WINGED HELIX-TURN-HELIX TRANSCRIPTIONAL REGULATOR, RRF2 FAMILY"/>
    <property type="match status" value="1"/>
</dbReference>
<dbReference type="AlphaFoldDB" id="A0A0E2HC34"/>
<accession>A0A0E2HC34</accession>
<dbReference type="HOGENOM" id="CLU_107144_4_3_9"/>